<reference evidence="3" key="1">
    <citation type="submission" date="2022-01" db="EMBL/GenBank/DDBJ databases">
        <authorList>
            <person name="Braso-Vives M."/>
        </authorList>
    </citation>
    <scope>NUCLEOTIDE SEQUENCE</scope>
</reference>
<dbReference type="OrthoDB" id="425681at2759"/>
<evidence type="ECO:0000259" key="2">
    <source>
        <dbReference type="PROSITE" id="PS50878"/>
    </source>
</evidence>
<keyword evidence="1" id="KW-1133">Transmembrane helix</keyword>
<name>A0A8K0EJT0_BRALA</name>
<dbReference type="InterPro" id="IPR000477">
    <property type="entry name" value="RT_dom"/>
</dbReference>
<evidence type="ECO:0000313" key="4">
    <source>
        <dbReference type="Proteomes" id="UP000838412"/>
    </source>
</evidence>
<dbReference type="Pfam" id="PF00078">
    <property type="entry name" value="RVT_1"/>
    <property type="match status" value="1"/>
</dbReference>
<organism evidence="3 4">
    <name type="scientific">Branchiostoma lanceolatum</name>
    <name type="common">Common lancelet</name>
    <name type="synonym">Amphioxus lanceolatum</name>
    <dbReference type="NCBI Taxonomy" id="7740"/>
    <lineage>
        <taxon>Eukaryota</taxon>
        <taxon>Metazoa</taxon>
        <taxon>Chordata</taxon>
        <taxon>Cephalochordata</taxon>
        <taxon>Leptocardii</taxon>
        <taxon>Amphioxiformes</taxon>
        <taxon>Branchiostomatidae</taxon>
        <taxon>Branchiostoma</taxon>
    </lineage>
</organism>
<dbReference type="PANTHER" id="PTHR47027:SF20">
    <property type="entry name" value="REVERSE TRANSCRIPTASE-LIKE PROTEIN WITH RNA-DIRECTED DNA POLYMERASE DOMAIN"/>
    <property type="match status" value="1"/>
</dbReference>
<dbReference type="PROSITE" id="PS50878">
    <property type="entry name" value="RT_POL"/>
    <property type="match status" value="1"/>
</dbReference>
<dbReference type="Proteomes" id="UP000838412">
    <property type="component" value="Chromosome 3"/>
</dbReference>
<dbReference type="AlphaFoldDB" id="A0A8K0EJT0"/>
<feature type="domain" description="Reverse transcriptase" evidence="2">
    <location>
        <begin position="1"/>
        <end position="139"/>
    </location>
</feature>
<proteinExistence type="predicted"/>
<evidence type="ECO:0000256" key="1">
    <source>
        <dbReference type="SAM" id="Phobius"/>
    </source>
</evidence>
<keyword evidence="1" id="KW-0812">Transmembrane</keyword>
<evidence type="ECO:0000313" key="3">
    <source>
        <dbReference type="EMBL" id="CAH1256683.1"/>
    </source>
</evidence>
<keyword evidence="1" id="KW-0472">Membrane</keyword>
<gene>
    <name evidence="3" type="primary">Hypp1699</name>
    <name evidence="3" type="ORF">BLAG_LOCUS14867</name>
</gene>
<sequence>MTGRVVTKNTISDPFSITTGLKQGCVLAPTLFSLYLGAMIHELPDTASGIQLRCRMDGGLFNTGRLRARRLFTMFNVRELQYADDNATPVDTVDALHTTVSAFDGAYSRFGLTSNVGKTKILAQGAPGQPPPDTSNVCLRGQALETVEEFPAFDGAYSRFGLTSNVGKTKILAQGAPGQPPPDTSNVCLRGQALETVEAFPYLGSYLSNDCTAQKDIDNRIRAAHAAFGRLSKRVFLNHDPNLNTKIMVFRAIVLSTLLYGSEVWVLYRSDIKKLERFQQQKLLRTFY</sequence>
<accession>A0A8K0EJT0</accession>
<dbReference type="EMBL" id="OV696688">
    <property type="protein sequence ID" value="CAH1256683.1"/>
    <property type="molecule type" value="Genomic_DNA"/>
</dbReference>
<protein>
    <submittedName>
        <fullName evidence="3">Hypp1699 protein</fullName>
    </submittedName>
</protein>
<feature type="transmembrane region" description="Helical" evidence="1">
    <location>
        <begin position="248"/>
        <end position="268"/>
    </location>
</feature>
<dbReference type="PANTHER" id="PTHR47027">
    <property type="entry name" value="REVERSE TRANSCRIPTASE DOMAIN-CONTAINING PROTEIN"/>
    <property type="match status" value="1"/>
</dbReference>
<keyword evidence="4" id="KW-1185">Reference proteome</keyword>